<feature type="repeat" description="ANK" evidence="9">
    <location>
        <begin position="522"/>
        <end position="554"/>
    </location>
</feature>
<evidence type="ECO:0000256" key="11">
    <source>
        <dbReference type="SAM" id="MobiDB-lite"/>
    </source>
</evidence>
<dbReference type="GO" id="GO:0016779">
    <property type="term" value="F:nucleotidyltransferase activity"/>
    <property type="evidence" value="ECO:0007669"/>
    <property type="project" value="UniProtKB-KW"/>
</dbReference>
<dbReference type="PROSITE" id="PS50297">
    <property type="entry name" value="ANK_REP_REGION"/>
    <property type="match status" value="2"/>
</dbReference>
<dbReference type="PROSITE" id="PS51060">
    <property type="entry name" value="PARP_ALPHA_HD"/>
    <property type="match status" value="1"/>
</dbReference>
<evidence type="ECO:0000256" key="4">
    <source>
        <dbReference type="ARBA" id="ARBA00022695"/>
    </source>
</evidence>
<dbReference type="PANTHER" id="PTHR24198">
    <property type="entry name" value="ANKYRIN REPEAT AND PROTEIN KINASE DOMAIN-CONTAINING PROTEIN"/>
    <property type="match status" value="1"/>
</dbReference>
<feature type="compositionally biased region" description="Basic residues" evidence="11">
    <location>
        <begin position="101"/>
        <end position="121"/>
    </location>
</feature>
<dbReference type="InterPro" id="IPR036770">
    <property type="entry name" value="Ankyrin_rpt-contain_sf"/>
</dbReference>
<dbReference type="InterPro" id="IPR008893">
    <property type="entry name" value="WGR_domain"/>
</dbReference>
<dbReference type="Pfam" id="PF12796">
    <property type="entry name" value="Ank_2"/>
    <property type="match status" value="2"/>
</dbReference>
<evidence type="ECO:0000313" key="16">
    <source>
        <dbReference type="Proteomes" id="UP000218231"/>
    </source>
</evidence>
<evidence type="ECO:0000259" key="14">
    <source>
        <dbReference type="PROSITE" id="PS51977"/>
    </source>
</evidence>
<accession>A0A2A2LR49</accession>
<feature type="region of interest" description="Disordered" evidence="11">
    <location>
        <begin position="1"/>
        <end position="133"/>
    </location>
</feature>
<dbReference type="STRING" id="2018661.A0A2A2LR49"/>
<feature type="region of interest" description="Disordered" evidence="11">
    <location>
        <begin position="1500"/>
        <end position="1567"/>
    </location>
</feature>
<sequence>MARILKRARAQAVKKNDKDTKKKPTKTIDGLKVPALGKRHSNRTRVQAALHQAPNFLHPPTKSPKKAKTSKKIVAKTTAKKGKAKKTKNDKIPKQAGGKVQKGKKGKDAKKAKTSTAKKGKKGNDRLVPRDNVPNIDKNPFLYRNQPEPEYVSVVSYYRRLIRAAVRKDSKELANFFKSGKNILLENLEYEYSCGCPLTAFRAVLATKDIPFIAEYFKQKSKVDNAKKRFREPNLLRKKTSGRSNFYMLGRATRAVEMTRGGKEGNNAFLNYEASPAKIHEVHELVESGMTYSNMVAIMKTKEASLNEHSLDSEVVTVCRKGNRTLASALAEGPSRNNFNDLHRATLKAEKLPAKILPISVVKKGYMNKNITPIHTAAINPDSKMLETLRGVDPNINIPDQDNWYTIHYAAVCEGTKPLEFLLKNGATISSLTKKQENPLHCAARVGRAHNITLILKEIDNLEKPADPSSVLNPLRSLVNTRTREGKTALHYAVEGGHIDAIKALLAHEKVIIDIPTSTTTNKLSSLMVACAQGNLDVVKFLIEKGALVEGKDKKKRTPLTHAIMNGQAHVAAYLLKLGAEMRKGDSSGNKPAHYAAAYGFLEELKLLAEVDPDCLADENDWKITPLFVAYMKGHHGIVRWMFNGPHSDKMDVNAKDNEGVTLLSSLLRYYDDNYSNLPNDMNFLIQNKANCGVPDGLGCSSLHVFSKMKIPLQLQGVKLPDHVDAMKIEDYKKCYHMLVSNGATLDQKTQTGETALHLALEGGNLILFEEMLSYSIPNQNIDFAKIFNEWSSEKNVLFALFAVPCEAWKNPQSTSLSPKQYDIIAILRGKLKDYCKGNYKKWLLEKNKEGFTPGMELLKNYCQLKQNKLDGPTQTQFVNSISGLIGWCIAWDPTFLTAVHEHNNRSYSLLHSSLYVNIEKSANELRLLKSIIEIAINGNRLKELLLVPGLHGLPFMIHALAKNRTKALELALNESARIGCTSEIHDTILKTVRQDDGTDKVVNKTLSMLMIEKCEFDLIKLLKVSDSHWTAVDAEGNTVWHYAARSNDHRTVGLLKQLDDRKVPRKANAEGWTALHQAVNSCDRSADAVLEPIEWLVHKENVGAIDKYKRTALHYAFARLNEFKSENLNAGGTRDPIAVVSILSNAMNKQQLGNTPLAIAALYGNQAVALTLIQANSSVIEKVFPQQPKESVAQSEWIWEGARKEKVVLSDSSIPAQVVSKGQGWEAMVYVLLDTLGKNPNSLAQLTDAAIKQGQYNLANQLLKSLEAYLDGKPLQCDYDLLLTFSENLRLNSLQPESITLTVLERILGLGAKIAQNGQSKPLEAALLAGSWSLVDYFKTKLGADWQNIRPTDTYGGPIKCLITNLARSITAQGEAYLEEFMKFKNLNVNAVHDFEVPAKFAKQFEFCRIPPISWAALAGHHKLIVLLRNAGVDVNAVDGEGRTPIMYAVMANDELSLNALLGDDLNITIPKAKIAKVEKTKKRSMFANFLSNGMMSNLNGDAADDNAGSENGDDQNTDDGDQSDNPTDTEDDDDEDGSGTEDDTEQSGNETEEDAEKDDEPDPKKIKLAYTNKKANNKIKRKHKSPTFQLNLNVRDKNGRNFVHYFVWPNAWENAELLNNFYKMEPTALKNCITAKDLTGCDPMELAVRNKQRSLLSTMQKIVGATNAARNRVIPSDLADVSNIKCIYDVEGDADKFLKRWAAERDQKRINEVPKPHKNSGYKDTGDVVLCNDTNQYMNVLLNITDLNFGRYGFHNFYRMQLIKRRDTDLWILFTNWGRIGQGEGEYQITPFSSLEAGAKEFKSIWKSKTGNEWTNLANFQEKHGKYKLFQVNNMPYNLADIELPIEKIDEKAPILEKMLHDISNPKSLKDYAKQMSSNLRITCPFGRITLEAINKAKKILDECVKTIERLETTLNRTHTDSDVLNIHKNMNDLTSQFYSLIPSGEYEYTNLARFTDIETVREARRTLNRLEEIEVATRILSAAEENRGKIDRITYITNALECKFETMNPKSDMAQRILEFVHNTGGSGVTVKGIIAISPKDATLKFSKYASDTNQMFLWHGTKAMNLLSILKDGYLLDPLNATRCGRLFGDGTYFSDAFEKSSHYCQASKDGVNYMLLNQVAIGKLRKLNFLNNYNFDESAEKKAKEDTLQVVGVKYPSYMITVDGVRMPLGPLRDNQVSGWGWKPDFSEFIVRSTDRILPRFIIIYK</sequence>
<keyword evidence="7 9" id="KW-0040">ANK repeat</keyword>
<name>A0A2A2LR49_9BILA</name>
<keyword evidence="2 10" id="KW-0328">Glycosyltransferase</keyword>
<evidence type="ECO:0000256" key="5">
    <source>
        <dbReference type="ARBA" id="ARBA00022737"/>
    </source>
</evidence>
<dbReference type="Pfam" id="PF00644">
    <property type="entry name" value="PARP"/>
    <property type="match status" value="1"/>
</dbReference>
<protein>
    <recommendedName>
        <fullName evidence="10">Poly [ADP-ribose] polymerase</fullName>
        <shortName evidence="10">PARP</shortName>
        <ecNumber evidence="10">2.4.2.-</ecNumber>
    </recommendedName>
</protein>
<dbReference type="PROSITE" id="PS51977">
    <property type="entry name" value="WGR"/>
    <property type="match status" value="1"/>
</dbReference>
<feature type="domain" description="PARP catalytic" evidence="12">
    <location>
        <begin position="1994"/>
        <end position="2211"/>
    </location>
</feature>
<dbReference type="CDD" id="cd07997">
    <property type="entry name" value="WGR_PARP"/>
    <property type="match status" value="1"/>
</dbReference>
<evidence type="ECO:0000256" key="8">
    <source>
        <dbReference type="ARBA" id="ARBA00023242"/>
    </source>
</evidence>
<keyword evidence="16" id="KW-1185">Reference proteome</keyword>
<dbReference type="SUPFAM" id="SSF47587">
    <property type="entry name" value="Domain of poly(ADP-ribose) polymerase"/>
    <property type="match status" value="1"/>
</dbReference>
<dbReference type="Gene3D" id="1.25.40.20">
    <property type="entry name" value="Ankyrin repeat-containing domain"/>
    <property type="match status" value="3"/>
</dbReference>
<evidence type="ECO:0000256" key="7">
    <source>
        <dbReference type="ARBA" id="ARBA00023043"/>
    </source>
</evidence>
<dbReference type="SMART" id="SM00773">
    <property type="entry name" value="WGR"/>
    <property type="match status" value="1"/>
</dbReference>
<proteinExistence type="predicted"/>
<keyword evidence="5" id="KW-0677">Repeat</keyword>
<dbReference type="OrthoDB" id="5406014at2759"/>
<evidence type="ECO:0000256" key="3">
    <source>
        <dbReference type="ARBA" id="ARBA00022679"/>
    </source>
</evidence>
<feature type="repeat" description="ANK" evidence="9">
    <location>
        <begin position="555"/>
        <end position="587"/>
    </location>
</feature>
<keyword evidence="6 10" id="KW-0520">NAD</keyword>
<reference evidence="15 16" key="1">
    <citation type="journal article" date="2017" name="Curr. Biol.">
        <title>Genome architecture and evolution of a unichromosomal asexual nematode.</title>
        <authorList>
            <person name="Fradin H."/>
            <person name="Zegar C."/>
            <person name="Gutwein M."/>
            <person name="Lucas J."/>
            <person name="Kovtun M."/>
            <person name="Corcoran D."/>
            <person name="Baugh L.R."/>
            <person name="Kiontke K."/>
            <person name="Gunsalus K."/>
            <person name="Fitch D.H."/>
            <person name="Piano F."/>
        </authorList>
    </citation>
    <scope>NUCLEOTIDE SEQUENCE [LARGE SCALE GENOMIC DNA]</scope>
    <source>
        <strain evidence="15">PF1309</strain>
    </source>
</reference>
<dbReference type="Gene3D" id="1.20.142.10">
    <property type="entry name" value="Poly(ADP-ribose) polymerase, regulatory domain"/>
    <property type="match status" value="1"/>
</dbReference>
<dbReference type="InterPro" id="IPR002110">
    <property type="entry name" value="Ankyrin_rpt"/>
</dbReference>
<dbReference type="PANTHER" id="PTHR24198:SF165">
    <property type="entry name" value="ANKYRIN REPEAT-CONTAINING PROTEIN-RELATED"/>
    <property type="match status" value="1"/>
</dbReference>
<comment type="subcellular location">
    <subcellularLocation>
        <location evidence="1">Nucleus</location>
    </subcellularLocation>
</comment>
<comment type="caution">
    <text evidence="15">The sequence shown here is derived from an EMBL/GenBank/DDBJ whole genome shotgun (WGS) entry which is preliminary data.</text>
</comment>
<gene>
    <name evidence="15" type="ORF">WR25_26221</name>
</gene>
<organism evidence="15 16">
    <name type="scientific">Diploscapter pachys</name>
    <dbReference type="NCBI Taxonomy" id="2018661"/>
    <lineage>
        <taxon>Eukaryota</taxon>
        <taxon>Metazoa</taxon>
        <taxon>Ecdysozoa</taxon>
        <taxon>Nematoda</taxon>
        <taxon>Chromadorea</taxon>
        <taxon>Rhabditida</taxon>
        <taxon>Rhabditina</taxon>
        <taxon>Rhabditomorpha</taxon>
        <taxon>Rhabditoidea</taxon>
        <taxon>Rhabditidae</taxon>
        <taxon>Diploscapter</taxon>
    </lineage>
</organism>
<evidence type="ECO:0000256" key="9">
    <source>
        <dbReference type="PROSITE-ProRule" id="PRU00023"/>
    </source>
</evidence>
<evidence type="ECO:0000313" key="15">
    <source>
        <dbReference type="EMBL" id="PAV88650.1"/>
    </source>
</evidence>
<dbReference type="GO" id="GO:0003950">
    <property type="term" value="F:NAD+ poly-ADP-ribosyltransferase activity"/>
    <property type="evidence" value="ECO:0007669"/>
    <property type="project" value="UniProtKB-UniRule"/>
</dbReference>
<dbReference type="PROSITE" id="PS51059">
    <property type="entry name" value="PARP_CATALYTIC"/>
    <property type="match status" value="1"/>
</dbReference>
<dbReference type="EMBL" id="LIAE01006503">
    <property type="protein sequence ID" value="PAV88650.1"/>
    <property type="molecule type" value="Genomic_DNA"/>
</dbReference>
<evidence type="ECO:0000256" key="1">
    <source>
        <dbReference type="ARBA" id="ARBA00004123"/>
    </source>
</evidence>
<dbReference type="InterPro" id="IPR036930">
    <property type="entry name" value="WGR_dom_sf"/>
</dbReference>
<dbReference type="EC" id="2.4.2.-" evidence="10"/>
<dbReference type="InterPro" id="IPR036616">
    <property type="entry name" value="Poly(ADP-ribose)pol_reg_dom_sf"/>
</dbReference>
<feature type="domain" description="PARP alpha-helical" evidence="13">
    <location>
        <begin position="1851"/>
        <end position="1984"/>
    </location>
</feature>
<evidence type="ECO:0000259" key="13">
    <source>
        <dbReference type="PROSITE" id="PS51060"/>
    </source>
</evidence>
<dbReference type="Pfam" id="PF02877">
    <property type="entry name" value="PARP_reg"/>
    <property type="match status" value="1"/>
</dbReference>
<evidence type="ECO:0000256" key="2">
    <source>
        <dbReference type="ARBA" id="ARBA00022676"/>
    </source>
</evidence>
<keyword evidence="4" id="KW-0548">Nucleotidyltransferase</keyword>
<evidence type="ECO:0000256" key="6">
    <source>
        <dbReference type="ARBA" id="ARBA00023027"/>
    </source>
</evidence>
<dbReference type="InterPro" id="IPR004102">
    <property type="entry name" value="Poly(ADP-ribose)pol_reg_dom"/>
</dbReference>
<dbReference type="Pfam" id="PF05406">
    <property type="entry name" value="WGR"/>
    <property type="match status" value="1"/>
</dbReference>
<keyword evidence="8" id="KW-0539">Nucleus</keyword>
<dbReference type="SUPFAM" id="SSF56399">
    <property type="entry name" value="ADP-ribosylation"/>
    <property type="match status" value="1"/>
</dbReference>
<dbReference type="InterPro" id="IPR012317">
    <property type="entry name" value="Poly(ADP-ribose)pol_cat_dom"/>
</dbReference>
<dbReference type="Proteomes" id="UP000218231">
    <property type="component" value="Unassembled WGS sequence"/>
</dbReference>
<evidence type="ECO:0000259" key="12">
    <source>
        <dbReference type="PROSITE" id="PS51059"/>
    </source>
</evidence>
<dbReference type="SUPFAM" id="SSF48403">
    <property type="entry name" value="Ankyrin repeat"/>
    <property type="match status" value="3"/>
</dbReference>
<evidence type="ECO:0000256" key="10">
    <source>
        <dbReference type="RuleBase" id="RU362114"/>
    </source>
</evidence>
<dbReference type="Pfam" id="PF13637">
    <property type="entry name" value="Ank_4"/>
    <property type="match status" value="1"/>
</dbReference>
<dbReference type="PROSITE" id="PS50088">
    <property type="entry name" value="ANK_REPEAT"/>
    <property type="match status" value="3"/>
</dbReference>
<dbReference type="SMART" id="SM00248">
    <property type="entry name" value="ANK"/>
    <property type="match status" value="16"/>
</dbReference>
<dbReference type="Gene3D" id="3.90.228.10">
    <property type="match status" value="1"/>
</dbReference>
<feature type="domain" description="WGR" evidence="14">
    <location>
        <begin position="1728"/>
        <end position="1829"/>
    </location>
</feature>
<feature type="repeat" description="ANK" evidence="9">
    <location>
        <begin position="485"/>
        <end position="506"/>
    </location>
</feature>
<dbReference type="GO" id="GO:0005634">
    <property type="term" value="C:nucleus"/>
    <property type="evidence" value="ECO:0007669"/>
    <property type="project" value="UniProtKB-SubCell"/>
</dbReference>
<feature type="compositionally biased region" description="Basic residues" evidence="11">
    <location>
        <begin position="63"/>
        <end position="86"/>
    </location>
</feature>
<keyword evidence="3 10" id="KW-0808">Transferase</keyword>
<dbReference type="Pfam" id="PF00023">
    <property type="entry name" value="Ank"/>
    <property type="match status" value="1"/>
</dbReference>
<dbReference type="SUPFAM" id="SSF142921">
    <property type="entry name" value="WGR domain-like"/>
    <property type="match status" value="1"/>
</dbReference>
<feature type="compositionally biased region" description="Acidic residues" evidence="11">
    <location>
        <begin position="1513"/>
        <end position="1563"/>
    </location>
</feature>